<protein>
    <recommendedName>
        <fullName evidence="3">HNH endonuclease 5 domain-containing protein</fullName>
    </recommendedName>
</protein>
<name>W1NAK2_9GAMM</name>
<comment type="caution">
    <text evidence="1">The sequence shown here is derived from an EMBL/GenBank/DDBJ whole genome shotgun (WGS) entry which is preliminary data.</text>
</comment>
<proteinExistence type="predicted"/>
<evidence type="ECO:0008006" key="3">
    <source>
        <dbReference type="Google" id="ProtNLM"/>
    </source>
</evidence>
<sequence length="228" mass="25635">MDQISNFGDLRTLKYCAFCGGETGTRDHCPSRVFLDQPFPENLPVVPACVECNSSFSKDEEYLACLISCVLAGTTDPDRVGREKVAKILRRKHALRSKLESSITVIEGNIIFEPEHDRVKAVLTKLAQGHALFELHESVAREPDDISVFPLLSLTEQQRIDFDQPVTAEVWPEIGSRAMQRMLTGQDMDPTGWIVVQPNMYRYAASAVGYIEVRIIINEYVGCVAQWE</sequence>
<dbReference type="AlphaFoldDB" id="W1NAK2"/>
<dbReference type="Proteomes" id="UP000019113">
    <property type="component" value="Unassembled WGS sequence"/>
</dbReference>
<keyword evidence="2" id="KW-1185">Reference proteome</keyword>
<dbReference type="eggNOG" id="ENOG5031UX4">
    <property type="taxonomic scope" value="Bacteria"/>
</dbReference>
<evidence type="ECO:0000313" key="2">
    <source>
        <dbReference type="Proteomes" id="UP000019113"/>
    </source>
</evidence>
<dbReference type="RefSeq" id="WP_021818581.1">
    <property type="nucleotide sequence ID" value="NZ_AVBC01000020.1"/>
</dbReference>
<organism evidence="1 2">
    <name type="scientific">Halomonas huangheensis</name>
    <dbReference type="NCBI Taxonomy" id="1178482"/>
    <lineage>
        <taxon>Bacteria</taxon>
        <taxon>Pseudomonadati</taxon>
        <taxon>Pseudomonadota</taxon>
        <taxon>Gammaproteobacteria</taxon>
        <taxon>Oceanospirillales</taxon>
        <taxon>Halomonadaceae</taxon>
        <taxon>Halomonas</taxon>
    </lineage>
</organism>
<reference evidence="1 2" key="1">
    <citation type="submission" date="2013-08" db="EMBL/GenBank/DDBJ databases">
        <title>draft genome of Halomonas huanghegensis, strain BJGMM-B45T.</title>
        <authorList>
            <person name="Miao C."/>
            <person name="Wan Y."/>
            <person name="Jin W."/>
        </authorList>
    </citation>
    <scope>NUCLEOTIDE SEQUENCE [LARGE SCALE GENOMIC DNA]</scope>
    <source>
        <strain evidence="1 2">BJGMM-B45</strain>
    </source>
</reference>
<evidence type="ECO:0000313" key="1">
    <source>
        <dbReference type="EMBL" id="ERL51945.1"/>
    </source>
</evidence>
<dbReference type="EMBL" id="AVBC01000020">
    <property type="protein sequence ID" value="ERL51945.1"/>
    <property type="molecule type" value="Genomic_DNA"/>
</dbReference>
<accession>W1NAK2</accession>
<gene>
    <name evidence="1" type="ORF">BJB45_12320</name>
</gene>
<dbReference type="OrthoDB" id="9757976at2"/>